<dbReference type="OrthoDB" id="9786526at2"/>
<sequence>MDRLASMAIFVSVVDLGSFTAAAKAHDISATMVAKHVNALEARLDTRLLHRTTRRLSPTEAGRRFTESCRRVLADVAIAETVGAEVAQTPVGRLRIAAPVAFGTERVAPLLATYLDRFPDMQADLVLGDRKVDLIEEGFDLAFRIGALEDDWLVAHPLAPYRLMLAAAPGYLERHGHPETPDDLREHRLIGFAQFGADDRWTLVGPGGAHVVPLPPPRLRINHAAALRQAAVAGYGIILQSRVTLDGDLASGRLIPVLADYAPEPRPLTLVRLPDRRMTAGLRAFVDMAVSAFNDEG</sequence>
<keyword evidence="4" id="KW-0804">Transcription</keyword>
<evidence type="ECO:0000256" key="2">
    <source>
        <dbReference type="ARBA" id="ARBA00023015"/>
    </source>
</evidence>
<dbReference type="PROSITE" id="PS50931">
    <property type="entry name" value="HTH_LYSR"/>
    <property type="match status" value="1"/>
</dbReference>
<evidence type="ECO:0000256" key="4">
    <source>
        <dbReference type="ARBA" id="ARBA00023163"/>
    </source>
</evidence>
<evidence type="ECO:0000256" key="1">
    <source>
        <dbReference type="ARBA" id="ARBA00009437"/>
    </source>
</evidence>
<dbReference type="Pfam" id="PF00126">
    <property type="entry name" value="HTH_1"/>
    <property type="match status" value="1"/>
</dbReference>
<proteinExistence type="inferred from homology"/>
<dbReference type="InterPro" id="IPR036390">
    <property type="entry name" value="WH_DNA-bd_sf"/>
</dbReference>
<dbReference type="InterPro" id="IPR005119">
    <property type="entry name" value="LysR_subst-bd"/>
</dbReference>
<evidence type="ECO:0000259" key="5">
    <source>
        <dbReference type="PROSITE" id="PS50931"/>
    </source>
</evidence>
<comment type="caution">
    <text evidence="6">The sequence shown here is derived from an EMBL/GenBank/DDBJ whole genome shotgun (WGS) entry which is preliminary data.</text>
</comment>
<dbReference type="SUPFAM" id="SSF53850">
    <property type="entry name" value="Periplasmic binding protein-like II"/>
    <property type="match status" value="1"/>
</dbReference>
<dbReference type="EMBL" id="BBPI01000097">
    <property type="protein sequence ID" value="GAM02717.1"/>
    <property type="molecule type" value="Genomic_DNA"/>
</dbReference>
<dbReference type="AlphaFoldDB" id="A0A0A1WBZ0"/>
<dbReference type="PANTHER" id="PTHR30537:SF5">
    <property type="entry name" value="HTH-TYPE TRANSCRIPTIONAL ACTIVATOR TTDR-RELATED"/>
    <property type="match status" value="1"/>
</dbReference>
<dbReference type="eggNOG" id="COG0583">
    <property type="taxonomic scope" value="Bacteria"/>
</dbReference>
<dbReference type="PANTHER" id="PTHR30537">
    <property type="entry name" value="HTH-TYPE TRANSCRIPTIONAL REGULATOR"/>
    <property type="match status" value="1"/>
</dbReference>
<comment type="similarity">
    <text evidence="1">Belongs to the LysR transcriptional regulatory family.</text>
</comment>
<keyword evidence="3" id="KW-0238">DNA-binding</keyword>
<protein>
    <submittedName>
        <fullName evidence="6">Putative LysR family transcriptional regulator</fullName>
    </submittedName>
</protein>
<feature type="domain" description="HTH lysR-type" evidence="5">
    <location>
        <begin position="1"/>
        <end position="59"/>
    </location>
</feature>
<dbReference type="InterPro" id="IPR058163">
    <property type="entry name" value="LysR-type_TF_proteobact-type"/>
</dbReference>
<keyword evidence="7" id="KW-1185">Reference proteome</keyword>
<dbReference type="Proteomes" id="UP000032305">
    <property type="component" value="Unassembled WGS sequence"/>
</dbReference>
<reference evidence="6 7" key="1">
    <citation type="submission" date="2014-11" db="EMBL/GenBank/DDBJ databases">
        <title>Whole genome shotgun sequence of Sphingomonas parapaucimobilis NBRC 15100.</title>
        <authorList>
            <person name="Katano-Makiyama Y."/>
            <person name="Hosoyama A."/>
            <person name="Hashimoto M."/>
            <person name="Hosoyama Y."/>
            <person name="Noguchi M."/>
            <person name="Numata M."/>
            <person name="Tsuchikane K."/>
            <person name="Hirakata S."/>
            <person name="Uohara A."/>
            <person name="Shimodaira J."/>
            <person name="Ohji S."/>
            <person name="Ichikawa N."/>
            <person name="Kimura A."/>
            <person name="Yamazoe A."/>
            <person name="Fujita N."/>
        </authorList>
    </citation>
    <scope>NUCLEOTIDE SEQUENCE [LARGE SCALE GENOMIC DNA]</scope>
    <source>
        <strain evidence="6 7">NBRC 15100</strain>
    </source>
</reference>
<name>A0A0A1WBZ0_9SPHN</name>
<dbReference type="Gene3D" id="1.10.10.10">
    <property type="entry name" value="Winged helix-like DNA-binding domain superfamily/Winged helix DNA-binding domain"/>
    <property type="match status" value="1"/>
</dbReference>
<dbReference type="FunFam" id="1.10.10.10:FF:000001">
    <property type="entry name" value="LysR family transcriptional regulator"/>
    <property type="match status" value="1"/>
</dbReference>
<dbReference type="Pfam" id="PF03466">
    <property type="entry name" value="LysR_substrate"/>
    <property type="match status" value="1"/>
</dbReference>
<dbReference type="RefSeq" id="WP_042490862.1">
    <property type="nucleotide sequence ID" value="NZ_BBPI01000097.1"/>
</dbReference>
<evidence type="ECO:0000256" key="3">
    <source>
        <dbReference type="ARBA" id="ARBA00023125"/>
    </source>
</evidence>
<dbReference type="GO" id="GO:0003700">
    <property type="term" value="F:DNA-binding transcription factor activity"/>
    <property type="evidence" value="ECO:0007669"/>
    <property type="project" value="InterPro"/>
</dbReference>
<keyword evidence="2" id="KW-0805">Transcription regulation</keyword>
<evidence type="ECO:0000313" key="6">
    <source>
        <dbReference type="EMBL" id="GAM02717.1"/>
    </source>
</evidence>
<organism evidence="6 7">
    <name type="scientific">Sphingomonas parapaucimobilis NBRC 15100</name>
    <dbReference type="NCBI Taxonomy" id="1219049"/>
    <lineage>
        <taxon>Bacteria</taxon>
        <taxon>Pseudomonadati</taxon>
        <taxon>Pseudomonadota</taxon>
        <taxon>Alphaproteobacteria</taxon>
        <taxon>Sphingomonadales</taxon>
        <taxon>Sphingomonadaceae</taxon>
        <taxon>Sphingomonas</taxon>
    </lineage>
</organism>
<dbReference type="SUPFAM" id="SSF46785">
    <property type="entry name" value="Winged helix' DNA-binding domain"/>
    <property type="match status" value="1"/>
</dbReference>
<dbReference type="InterPro" id="IPR000847">
    <property type="entry name" value="LysR_HTH_N"/>
</dbReference>
<dbReference type="GO" id="GO:0043565">
    <property type="term" value="F:sequence-specific DNA binding"/>
    <property type="evidence" value="ECO:0007669"/>
    <property type="project" value="TreeGrafter"/>
</dbReference>
<gene>
    <name evidence="6" type="ORF">SP5_097_00590</name>
</gene>
<accession>A0A0A1WBZ0</accession>
<evidence type="ECO:0000313" key="7">
    <source>
        <dbReference type="Proteomes" id="UP000032305"/>
    </source>
</evidence>
<dbReference type="InterPro" id="IPR036388">
    <property type="entry name" value="WH-like_DNA-bd_sf"/>
</dbReference>
<dbReference type="Gene3D" id="3.40.190.290">
    <property type="match status" value="1"/>
</dbReference>
<dbReference type="GO" id="GO:0006351">
    <property type="term" value="P:DNA-templated transcription"/>
    <property type="evidence" value="ECO:0007669"/>
    <property type="project" value="TreeGrafter"/>
</dbReference>